<dbReference type="FunFam" id="3.10.129.10:FF:000004">
    <property type="entry name" value="Tol-pal system-associated acyl-CoA thioesterase"/>
    <property type="match status" value="1"/>
</dbReference>
<dbReference type="SUPFAM" id="SSF54637">
    <property type="entry name" value="Thioesterase/thiol ester dehydrase-isomerase"/>
    <property type="match status" value="1"/>
</dbReference>
<protein>
    <submittedName>
        <fullName evidence="5">(3S)-malyl-CoA thioesterase</fullName>
    </submittedName>
</protein>
<dbReference type="Gene3D" id="3.10.129.10">
    <property type="entry name" value="Hotdog Thioesterase"/>
    <property type="match status" value="1"/>
</dbReference>
<dbReference type="STRING" id="1770053.SAMN05216551_110165"/>
<evidence type="ECO:0000313" key="5">
    <source>
        <dbReference type="EMBL" id="SDV50152.1"/>
    </source>
</evidence>
<dbReference type="GO" id="GO:0047617">
    <property type="term" value="F:fatty acyl-CoA hydrolase activity"/>
    <property type="evidence" value="ECO:0007669"/>
    <property type="project" value="TreeGrafter"/>
</dbReference>
<comment type="similarity">
    <text evidence="1">Belongs to the 4-hydroxybenzoyl-CoA thioesterase family.</text>
</comment>
<evidence type="ECO:0000259" key="4">
    <source>
        <dbReference type="Pfam" id="PF03061"/>
    </source>
</evidence>
<dbReference type="NCBIfam" id="TIGR00051">
    <property type="entry name" value="YbgC/FadM family acyl-CoA thioesterase"/>
    <property type="match status" value="1"/>
</dbReference>
<evidence type="ECO:0000256" key="3">
    <source>
        <dbReference type="SAM" id="MobiDB-lite"/>
    </source>
</evidence>
<proteinExistence type="inferred from homology"/>
<organism evidence="5 6">
    <name type="scientific">Chitinasiproducens palmae</name>
    <dbReference type="NCBI Taxonomy" id="1770053"/>
    <lineage>
        <taxon>Bacteria</taxon>
        <taxon>Pseudomonadati</taxon>
        <taxon>Pseudomonadota</taxon>
        <taxon>Betaproteobacteria</taxon>
        <taxon>Burkholderiales</taxon>
        <taxon>Burkholderiaceae</taxon>
        <taxon>Chitinasiproducens</taxon>
    </lineage>
</organism>
<dbReference type="PANTHER" id="PTHR31793">
    <property type="entry name" value="4-HYDROXYBENZOYL-COA THIOESTERASE FAMILY MEMBER"/>
    <property type="match status" value="1"/>
</dbReference>
<dbReference type="PANTHER" id="PTHR31793:SF37">
    <property type="entry name" value="ACYL-COA THIOESTER HYDROLASE YBGC"/>
    <property type="match status" value="1"/>
</dbReference>
<gene>
    <name evidence="5" type="ORF">SAMN05216551_110165</name>
</gene>
<dbReference type="Proteomes" id="UP000243719">
    <property type="component" value="Unassembled WGS sequence"/>
</dbReference>
<sequence>MCNKLFRRPGAPDGSGNMTAMKNSTGVRDGTLAFTWQVRVYYEDTDAGGVVFYANYLKFFERARTEWLRAAGIEQQRLVDERGIGFVVRRTEVEYLSPARLDDVLRIETRVAETRRCQVVFEQTAWRGEQRLARGSIQVVCIDMSAFRPMALPAEVAALFGADNGLS</sequence>
<dbReference type="InterPro" id="IPR006683">
    <property type="entry name" value="Thioestr_dom"/>
</dbReference>
<dbReference type="AlphaFoldDB" id="A0A1H2PSZ8"/>
<keyword evidence="6" id="KW-1185">Reference proteome</keyword>
<dbReference type="InterPro" id="IPR029069">
    <property type="entry name" value="HotDog_dom_sf"/>
</dbReference>
<dbReference type="InterPro" id="IPR050563">
    <property type="entry name" value="4-hydroxybenzoyl-CoA_TE"/>
</dbReference>
<dbReference type="CDD" id="cd00586">
    <property type="entry name" value="4HBT"/>
    <property type="match status" value="1"/>
</dbReference>
<name>A0A1H2PSZ8_9BURK</name>
<dbReference type="InterPro" id="IPR006684">
    <property type="entry name" value="YbgC/YbaW"/>
</dbReference>
<dbReference type="Pfam" id="PF03061">
    <property type="entry name" value="4HBT"/>
    <property type="match status" value="1"/>
</dbReference>
<evidence type="ECO:0000256" key="2">
    <source>
        <dbReference type="ARBA" id="ARBA00022801"/>
    </source>
</evidence>
<dbReference type="InterPro" id="IPR014166">
    <property type="entry name" value="Tol-Pal_acyl-CoA_thioesterase"/>
</dbReference>
<keyword evidence="2" id="KW-0378">Hydrolase</keyword>
<feature type="domain" description="Thioesterase" evidence="4">
    <location>
        <begin position="48"/>
        <end position="132"/>
    </location>
</feature>
<dbReference type="NCBIfam" id="TIGR02799">
    <property type="entry name" value="thio_ybgC"/>
    <property type="match status" value="1"/>
</dbReference>
<feature type="region of interest" description="Disordered" evidence="3">
    <location>
        <begin position="1"/>
        <end position="22"/>
    </location>
</feature>
<reference evidence="6" key="1">
    <citation type="submission" date="2016-09" db="EMBL/GenBank/DDBJ databases">
        <authorList>
            <person name="Varghese N."/>
            <person name="Submissions S."/>
        </authorList>
    </citation>
    <scope>NUCLEOTIDE SEQUENCE [LARGE SCALE GENOMIC DNA]</scope>
    <source>
        <strain evidence="6">JS23</strain>
    </source>
</reference>
<evidence type="ECO:0000313" key="6">
    <source>
        <dbReference type="Proteomes" id="UP000243719"/>
    </source>
</evidence>
<accession>A0A1H2PSZ8</accession>
<dbReference type="EMBL" id="FNLO01000010">
    <property type="protein sequence ID" value="SDV50152.1"/>
    <property type="molecule type" value="Genomic_DNA"/>
</dbReference>
<evidence type="ECO:0000256" key="1">
    <source>
        <dbReference type="ARBA" id="ARBA00005953"/>
    </source>
</evidence>